<reference evidence="3" key="2">
    <citation type="submission" date="2019-10" db="EMBL/GenBank/DDBJ databases">
        <authorList>
            <consortium name="NCBI Genome Project"/>
        </authorList>
    </citation>
    <scope>NUCLEOTIDE SEQUENCE</scope>
    <source>
        <strain evidence="3">NI907</strain>
    </source>
</reference>
<dbReference type="Proteomes" id="UP000515153">
    <property type="component" value="Unplaced"/>
</dbReference>
<evidence type="ECO:0000256" key="1">
    <source>
        <dbReference type="SAM" id="SignalP"/>
    </source>
</evidence>
<proteinExistence type="predicted"/>
<dbReference type="KEGG" id="pgri:PgNI_00152"/>
<name>A0A6P8BF76_PYRGI</name>
<evidence type="ECO:0000313" key="3">
    <source>
        <dbReference type="RefSeq" id="XP_030985865.1"/>
    </source>
</evidence>
<feature type="signal peptide" evidence="1">
    <location>
        <begin position="1"/>
        <end position="22"/>
    </location>
</feature>
<dbReference type="AlphaFoldDB" id="A0A6P8BF76"/>
<keyword evidence="1" id="KW-0732">Signal</keyword>
<evidence type="ECO:0000313" key="2">
    <source>
        <dbReference type="Proteomes" id="UP000515153"/>
    </source>
</evidence>
<organism evidence="2 3">
    <name type="scientific">Pyricularia grisea</name>
    <name type="common">Crabgrass-specific blast fungus</name>
    <name type="synonym">Magnaporthe grisea</name>
    <dbReference type="NCBI Taxonomy" id="148305"/>
    <lineage>
        <taxon>Eukaryota</taxon>
        <taxon>Fungi</taxon>
        <taxon>Dikarya</taxon>
        <taxon>Ascomycota</taxon>
        <taxon>Pezizomycotina</taxon>
        <taxon>Sordariomycetes</taxon>
        <taxon>Sordariomycetidae</taxon>
        <taxon>Magnaporthales</taxon>
        <taxon>Pyriculariaceae</taxon>
        <taxon>Pyricularia</taxon>
    </lineage>
</organism>
<keyword evidence="2" id="KW-1185">Reference proteome</keyword>
<accession>A0A6P8BF76</accession>
<gene>
    <name evidence="3" type="ORF">PgNI_00152</name>
</gene>
<dbReference type="RefSeq" id="XP_030985865.1">
    <property type="nucleotide sequence ID" value="XM_031120235.1"/>
</dbReference>
<reference evidence="3" key="1">
    <citation type="journal article" date="2019" name="Mol. Biol. Evol.">
        <title>Blast fungal genomes show frequent chromosomal changes, gene gains and losses, and effector gene turnover.</title>
        <authorList>
            <person name="Gomez Luciano L.B."/>
            <person name="Jason Tsai I."/>
            <person name="Chuma I."/>
            <person name="Tosa Y."/>
            <person name="Chen Y.H."/>
            <person name="Li J.Y."/>
            <person name="Li M.Y."/>
            <person name="Jade Lu M.Y."/>
            <person name="Nakayashiki H."/>
            <person name="Li W.H."/>
        </authorList>
    </citation>
    <scope>NUCLEOTIDE SEQUENCE</scope>
    <source>
        <strain evidence="3">NI907</strain>
    </source>
</reference>
<dbReference type="GeneID" id="41955149"/>
<feature type="chain" id="PRO_5028040691" evidence="1">
    <location>
        <begin position="23"/>
        <end position="157"/>
    </location>
</feature>
<protein>
    <submittedName>
        <fullName evidence="3">Uncharacterized protein</fullName>
    </submittedName>
</protein>
<sequence>MRILKFVAAAALLLPVLDLTTPAPTALTLPSNNLVEQAIAPFRLQARGGKTQWTRSAVVNTPPSRTPRKQVVTLQQAQPATVQSATLSRLAYYVIHPQKCWKCKIVFGVVSLPGIEGVTPSKCAGVAREGAWSEVALMGALSFVGDALGLESSKSAK</sequence>
<reference evidence="3" key="3">
    <citation type="submission" date="2025-08" db="UniProtKB">
        <authorList>
            <consortium name="RefSeq"/>
        </authorList>
    </citation>
    <scope>IDENTIFICATION</scope>
    <source>
        <strain evidence="3">NI907</strain>
    </source>
</reference>